<feature type="compositionally biased region" description="Basic and acidic residues" evidence="1">
    <location>
        <begin position="145"/>
        <end position="158"/>
    </location>
</feature>
<proteinExistence type="predicted"/>
<sequence length="343" mass="35998">MTETGQATDTRTTGTGGTTAMSPAALFRGLVDDAGLFPPTSLPMAEALERHRKDLAGNNPVLAHRFLCPAGRLPELRAHLTFPIRLGLILDTPDVPPLDDLAVELVEVRQPPGESPDAVSGRLAPLLPGGARLFVEVPPGNHASPPHDDPRPDPDSPPRDTAQPGLNSPPLDTAPPDPDSPPHDASGPGLKFRCGGLTADAFPTAHDLGAAIAHCVKHGIPFKATAGLHNAVRHFDPALGVDRHGFLNLVLAVCAAVEGRDPVPVLKLTDVGELVRLARAVPEDTAEHARKLLVSYGSCSTNTPIEDLAALGLIAREPSEAVGPDIRNQRETATSIDTTEENT</sequence>
<evidence type="ECO:0000313" key="3">
    <source>
        <dbReference type="Proteomes" id="UP001225356"/>
    </source>
</evidence>
<dbReference type="Proteomes" id="UP001225356">
    <property type="component" value="Unassembled WGS sequence"/>
</dbReference>
<protein>
    <submittedName>
        <fullName evidence="2">Uncharacterized protein</fullName>
    </submittedName>
</protein>
<organism evidence="2 3">
    <name type="scientific">Streptosporangium lutulentum</name>
    <dbReference type="NCBI Taxonomy" id="1461250"/>
    <lineage>
        <taxon>Bacteria</taxon>
        <taxon>Bacillati</taxon>
        <taxon>Actinomycetota</taxon>
        <taxon>Actinomycetes</taxon>
        <taxon>Streptosporangiales</taxon>
        <taxon>Streptosporangiaceae</taxon>
        <taxon>Streptosporangium</taxon>
    </lineage>
</organism>
<evidence type="ECO:0000313" key="2">
    <source>
        <dbReference type="EMBL" id="MDP9848551.1"/>
    </source>
</evidence>
<accession>A0ABT9QP77</accession>
<keyword evidence="3" id="KW-1185">Reference proteome</keyword>
<evidence type="ECO:0000256" key="1">
    <source>
        <dbReference type="SAM" id="MobiDB-lite"/>
    </source>
</evidence>
<dbReference type="RefSeq" id="WP_307565927.1">
    <property type="nucleotide sequence ID" value="NZ_JAUSQU010000001.1"/>
</dbReference>
<feature type="region of interest" description="Disordered" evidence="1">
    <location>
        <begin position="1"/>
        <end position="21"/>
    </location>
</feature>
<comment type="caution">
    <text evidence="2">The sequence shown here is derived from an EMBL/GenBank/DDBJ whole genome shotgun (WGS) entry which is preliminary data.</text>
</comment>
<reference evidence="2 3" key="1">
    <citation type="submission" date="2023-07" db="EMBL/GenBank/DDBJ databases">
        <title>Sequencing the genomes of 1000 actinobacteria strains.</title>
        <authorList>
            <person name="Klenk H.-P."/>
        </authorList>
    </citation>
    <scope>NUCLEOTIDE SEQUENCE [LARGE SCALE GENOMIC DNA]</scope>
    <source>
        <strain evidence="2 3">DSM 46740</strain>
    </source>
</reference>
<gene>
    <name evidence="2" type="ORF">J2853_007762</name>
</gene>
<feature type="region of interest" description="Disordered" evidence="1">
    <location>
        <begin position="132"/>
        <end position="191"/>
    </location>
</feature>
<name>A0ABT9QP77_9ACTN</name>
<dbReference type="EMBL" id="JAUSQU010000001">
    <property type="protein sequence ID" value="MDP9848551.1"/>
    <property type="molecule type" value="Genomic_DNA"/>
</dbReference>
<feature type="compositionally biased region" description="Low complexity" evidence="1">
    <location>
        <begin position="1"/>
        <end position="13"/>
    </location>
</feature>
<feature type="region of interest" description="Disordered" evidence="1">
    <location>
        <begin position="321"/>
        <end position="343"/>
    </location>
</feature>